<evidence type="ECO:0000313" key="3">
    <source>
        <dbReference type="Proteomes" id="UP001627154"/>
    </source>
</evidence>
<gene>
    <name evidence="2" type="ORF">TKK_015242</name>
</gene>
<evidence type="ECO:0000313" key="2">
    <source>
        <dbReference type="EMBL" id="KAL3389885.1"/>
    </source>
</evidence>
<name>A0ABD2W9Y0_9HYME</name>
<evidence type="ECO:0000256" key="1">
    <source>
        <dbReference type="SAM" id="MobiDB-lite"/>
    </source>
</evidence>
<accession>A0ABD2W9Y0</accession>
<dbReference type="EMBL" id="JBJJXI010000122">
    <property type="protein sequence ID" value="KAL3389885.1"/>
    <property type="molecule type" value="Genomic_DNA"/>
</dbReference>
<feature type="compositionally biased region" description="Polar residues" evidence="1">
    <location>
        <begin position="7"/>
        <end position="25"/>
    </location>
</feature>
<sequence length="193" mass="21746">MIRETQTKISQEQDNSTASVGTEANSSRKGETPILSGSNRPMDKRETTDTPMSKSTPMPNKTSRKDLPPQKLANIPEEPESTPVILNFSQPPEPDFPLFFPIPIAEGPLNKYILEHNLTMKDNRSEVLGRNIQNPQIKPAGNTTDSREPLTYRQDNYVTFVSQDCEPSTRNLRLLSDIDAIDLRTIKSRRPNI</sequence>
<feature type="compositionally biased region" description="Polar residues" evidence="1">
    <location>
        <begin position="49"/>
        <end position="61"/>
    </location>
</feature>
<comment type="caution">
    <text evidence="2">The sequence shown here is derived from an EMBL/GenBank/DDBJ whole genome shotgun (WGS) entry which is preliminary data.</text>
</comment>
<dbReference type="Proteomes" id="UP001627154">
    <property type="component" value="Unassembled WGS sequence"/>
</dbReference>
<proteinExistence type="predicted"/>
<dbReference type="AlphaFoldDB" id="A0ABD2W9Y0"/>
<feature type="region of interest" description="Disordered" evidence="1">
    <location>
        <begin position="1"/>
        <end position="78"/>
    </location>
</feature>
<protein>
    <submittedName>
        <fullName evidence="2">Uncharacterized protein</fullName>
    </submittedName>
</protein>
<keyword evidence="3" id="KW-1185">Reference proteome</keyword>
<reference evidence="2 3" key="1">
    <citation type="journal article" date="2024" name="bioRxiv">
        <title>A reference genome for Trichogramma kaykai: A tiny desert-dwelling parasitoid wasp with competing sex-ratio distorters.</title>
        <authorList>
            <person name="Culotta J."/>
            <person name="Lindsey A.R."/>
        </authorList>
    </citation>
    <scope>NUCLEOTIDE SEQUENCE [LARGE SCALE GENOMIC DNA]</scope>
    <source>
        <strain evidence="2 3">KSX58</strain>
    </source>
</reference>
<organism evidence="2 3">
    <name type="scientific">Trichogramma kaykai</name>
    <dbReference type="NCBI Taxonomy" id="54128"/>
    <lineage>
        <taxon>Eukaryota</taxon>
        <taxon>Metazoa</taxon>
        <taxon>Ecdysozoa</taxon>
        <taxon>Arthropoda</taxon>
        <taxon>Hexapoda</taxon>
        <taxon>Insecta</taxon>
        <taxon>Pterygota</taxon>
        <taxon>Neoptera</taxon>
        <taxon>Endopterygota</taxon>
        <taxon>Hymenoptera</taxon>
        <taxon>Apocrita</taxon>
        <taxon>Proctotrupomorpha</taxon>
        <taxon>Chalcidoidea</taxon>
        <taxon>Trichogrammatidae</taxon>
        <taxon>Trichogramma</taxon>
    </lineage>
</organism>